<organism evidence="9 10">
    <name type="scientific">Candidatus Falkowbacteria bacterium RIFCSPLOWO2_02_FULL_45_21</name>
    <dbReference type="NCBI Taxonomy" id="1797989"/>
    <lineage>
        <taxon>Bacteria</taxon>
        <taxon>Candidatus Falkowiibacteriota</taxon>
    </lineage>
</organism>
<keyword evidence="5" id="KW-0820">tRNA-binding</keyword>
<dbReference type="FunFam" id="3.30.1440.10:FF:000001">
    <property type="entry name" value="50S ribosomal protein L5"/>
    <property type="match status" value="1"/>
</dbReference>
<evidence type="ECO:0000259" key="8">
    <source>
        <dbReference type="Pfam" id="PF00673"/>
    </source>
</evidence>
<evidence type="ECO:0000313" key="9">
    <source>
        <dbReference type="EMBL" id="OGF23793.1"/>
    </source>
</evidence>
<dbReference type="GO" id="GO:0019843">
    <property type="term" value="F:rRNA binding"/>
    <property type="evidence" value="ECO:0007669"/>
    <property type="project" value="UniProtKB-UniRule"/>
</dbReference>
<feature type="region of interest" description="Disordered" evidence="6">
    <location>
        <begin position="199"/>
        <end position="223"/>
    </location>
</feature>
<dbReference type="AlphaFoldDB" id="A0A1F5SBF2"/>
<comment type="caution">
    <text evidence="9">The sequence shown here is derived from an EMBL/GenBank/DDBJ whole genome shotgun (WGS) entry which is preliminary data.</text>
</comment>
<evidence type="ECO:0000313" key="10">
    <source>
        <dbReference type="Proteomes" id="UP000178783"/>
    </source>
</evidence>
<reference evidence="9 10" key="1">
    <citation type="journal article" date="2016" name="Nat. Commun.">
        <title>Thousands of microbial genomes shed light on interconnected biogeochemical processes in an aquifer system.</title>
        <authorList>
            <person name="Anantharaman K."/>
            <person name="Brown C.T."/>
            <person name="Hug L.A."/>
            <person name="Sharon I."/>
            <person name="Castelle C.J."/>
            <person name="Probst A.J."/>
            <person name="Thomas B.C."/>
            <person name="Singh A."/>
            <person name="Wilkins M.J."/>
            <person name="Karaoz U."/>
            <person name="Brodie E.L."/>
            <person name="Williams K.H."/>
            <person name="Hubbard S.S."/>
            <person name="Banfield J.F."/>
        </authorList>
    </citation>
    <scope>NUCLEOTIDE SEQUENCE [LARGE SCALE GENOMIC DNA]</scope>
</reference>
<evidence type="ECO:0000256" key="5">
    <source>
        <dbReference type="HAMAP-Rule" id="MF_01333"/>
    </source>
</evidence>
<comment type="function">
    <text evidence="5">This is 1 of the proteins that bind and probably mediate the attachment of the 5S RNA into the large ribosomal subunit, where it forms part of the central protuberance. In the 70S ribosome it contacts protein S13 of the 30S subunit (bridge B1b), connecting the 2 subunits; this bridge is implicated in subunit movement. Contacts the P site tRNA; the 5S rRNA and some of its associated proteins might help stabilize positioning of ribosome-bound tRNAs.</text>
</comment>
<dbReference type="Pfam" id="PF00281">
    <property type="entry name" value="Ribosomal_L5"/>
    <property type="match status" value="1"/>
</dbReference>
<dbReference type="InterPro" id="IPR020929">
    <property type="entry name" value="Ribosomal_uL5_CS"/>
</dbReference>
<dbReference type="InterPro" id="IPR031310">
    <property type="entry name" value="Ribosomal_uL5_N"/>
</dbReference>
<dbReference type="GO" id="GO:0000049">
    <property type="term" value="F:tRNA binding"/>
    <property type="evidence" value="ECO:0007669"/>
    <property type="project" value="UniProtKB-UniRule"/>
</dbReference>
<evidence type="ECO:0000256" key="6">
    <source>
        <dbReference type="SAM" id="MobiDB-lite"/>
    </source>
</evidence>
<dbReference type="GO" id="GO:0005840">
    <property type="term" value="C:ribosome"/>
    <property type="evidence" value="ECO:0007669"/>
    <property type="project" value="UniProtKB-KW"/>
</dbReference>
<dbReference type="Proteomes" id="UP000178783">
    <property type="component" value="Unassembled WGS sequence"/>
</dbReference>
<feature type="compositionally biased region" description="Basic residues" evidence="6">
    <location>
        <begin position="208"/>
        <end position="223"/>
    </location>
</feature>
<keyword evidence="2 5" id="KW-0689">Ribosomal protein</keyword>
<dbReference type="NCBIfam" id="NF000585">
    <property type="entry name" value="PRK00010.1"/>
    <property type="match status" value="1"/>
</dbReference>
<comment type="similarity">
    <text evidence="1 5">Belongs to the universal ribosomal protein uL5 family.</text>
</comment>
<proteinExistence type="inferred from homology"/>
<gene>
    <name evidence="5" type="primary">rplE</name>
    <name evidence="9" type="ORF">A3H66_00385</name>
</gene>
<evidence type="ECO:0000256" key="4">
    <source>
        <dbReference type="ARBA" id="ARBA00035245"/>
    </source>
</evidence>
<dbReference type="InterPro" id="IPR020930">
    <property type="entry name" value="Ribosomal_uL5_bac-type"/>
</dbReference>
<feature type="domain" description="Large ribosomal subunit protein uL5 N-terminal" evidence="7">
    <location>
        <begin position="23"/>
        <end position="79"/>
    </location>
</feature>
<keyword evidence="5" id="KW-0694">RNA-binding</keyword>
<dbReference type="Pfam" id="PF00673">
    <property type="entry name" value="Ribosomal_L5_C"/>
    <property type="match status" value="1"/>
</dbReference>
<accession>A0A1F5SBF2</accession>
<dbReference type="GO" id="GO:0006412">
    <property type="term" value="P:translation"/>
    <property type="evidence" value="ECO:0007669"/>
    <property type="project" value="UniProtKB-UniRule"/>
</dbReference>
<keyword evidence="5" id="KW-0699">rRNA-binding</keyword>
<dbReference type="InterPro" id="IPR022803">
    <property type="entry name" value="Ribosomal_uL5_dom_sf"/>
</dbReference>
<evidence type="ECO:0000256" key="3">
    <source>
        <dbReference type="ARBA" id="ARBA00023274"/>
    </source>
</evidence>
<feature type="domain" description="Large ribosomal subunit protein uL5 C-terminal" evidence="8">
    <location>
        <begin position="84"/>
        <end position="176"/>
    </location>
</feature>
<dbReference type="STRING" id="1797989.A3H66_00385"/>
<protein>
    <recommendedName>
        <fullName evidence="4 5">Large ribosomal subunit protein uL5</fullName>
    </recommendedName>
</protein>
<dbReference type="GO" id="GO:1990904">
    <property type="term" value="C:ribonucleoprotein complex"/>
    <property type="evidence" value="ECO:0007669"/>
    <property type="project" value="UniProtKB-KW"/>
</dbReference>
<dbReference type="EMBL" id="MFFW01000051">
    <property type="protein sequence ID" value="OGF23793.1"/>
    <property type="molecule type" value="Genomic_DNA"/>
</dbReference>
<evidence type="ECO:0000256" key="1">
    <source>
        <dbReference type="ARBA" id="ARBA00008553"/>
    </source>
</evidence>
<dbReference type="HAMAP" id="MF_01333_B">
    <property type="entry name" value="Ribosomal_uL5_B"/>
    <property type="match status" value="1"/>
</dbReference>
<evidence type="ECO:0000256" key="2">
    <source>
        <dbReference type="ARBA" id="ARBA00022980"/>
    </source>
</evidence>
<dbReference type="InterPro" id="IPR002132">
    <property type="entry name" value="Ribosomal_uL5"/>
</dbReference>
<dbReference type="PANTHER" id="PTHR11994">
    <property type="entry name" value="60S RIBOSOMAL PROTEIN L11-RELATED"/>
    <property type="match status" value="1"/>
</dbReference>
<name>A0A1F5SBF2_9BACT</name>
<dbReference type="PROSITE" id="PS00358">
    <property type="entry name" value="RIBOSOMAL_L5"/>
    <property type="match status" value="1"/>
</dbReference>
<sequence>MNLKEKYQKEIVPKMVAKFSYKNTMAVPRLVKAVINSGVGRNAKDKAFVDSVVSNLERISGQKPIQTKAKQSISAFKTRQGMIIGVAVTLRNKRMFDFVEKLINITLPRVRDFRGLNPKQVDNKGNLTVGLKEHIAFPEIKADEAENIHGLGVCFNTTAKTYNEGLELFKLMGFTFSADEGEFANHKSKRIKANYANKSKFSRENTAHNKKAKEHNKKLKDTY</sequence>
<evidence type="ECO:0000259" key="7">
    <source>
        <dbReference type="Pfam" id="PF00281"/>
    </source>
</evidence>
<keyword evidence="3 5" id="KW-0687">Ribonucleoprotein</keyword>
<comment type="subunit">
    <text evidence="5">Part of the 50S ribosomal subunit; part of the 5S rRNA/L5/L18/L25 subcomplex. Contacts the 5S rRNA and the P site tRNA. Forms a bridge to the 30S subunit in the 70S ribosome.</text>
</comment>
<dbReference type="InterPro" id="IPR031309">
    <property type="entry name" value="Ribosomal_uL5_C"/>
</dbReference>
<dbReference type="Gene3D" id="3.30.1440.10">
    <property type="match status" value="1"/>
</dbReference>
<dbReference type="GO" id="GO:0003735">
    <property type="term" value="F:structural constituent of ribosome"/>
    <property type="evidence" value="ECO:0007669"/>
    <property type="project" value="InterPro"/>
</dbReference>
<dbReference type="SUPFAM" id="SSF55282">
    <property type="entry name" value="RL5-like"/>
    <property type="match status" value="1"/>
</dbReference>